<evidence type="ECO:0000256" key="2">
    <source>
        <dbReference type="SAM" id="Phobius"/>
    </source>
</evidence>
<proteinExistence type="inferred from homology"/>
<dbReference type="SUPFAM" id="SSF140459">
    <property type="entry name" value="PE/PPE dimer-like"/>
    <property type="match status" value="1"/>
</dbReference>
<keyword evidence="2" id="KW-1133">Transmembrane helix</keyword>
<evidence type="ECO:0000259" key="3">
    <source>
        <dbReference type="Pfam" id="PF00823"/>
    </source>
</evidence>
<name>A0A0H3MGW2_MYCBP</name>
<comment type="similarity">
    <text evidence="1">Belongs to the mycobacterial PPE family.</text>
</comment>
<dbReference type="InterPro" id="IPR043641">
    <property type="entry name" value="PPE-PPW_C"/>
</dbReference>
<dbReference type="Pfam" id="PF00823">
    <property type="entry name" value="PPE"/>
    <property type="match status" value="1"/>
</dbReference>
<dbReference type="SMR" id="A0A0H3MGW2"/>
<dbReference type="InterPro" id="IPR000030">
    <property type="entry name" value="PPE_dom"/>
</dbReference>
<dbReference type="AlphaFoldDB" id="A0A0H3MGW2"/>
<evidence type="ECO:0000313" key="6">
    <source>
        <dbReference type="Proteomes" id="UP000001472"/>
    </source>
</evidence>
<evidence type="ECO:0000313" key="5">
    <source>
        <dbReference type="EMBL" id="CAL73033.1"/>
    </source>
</evidence>
<feature type="transmembrane region" description="Helical" evidence="2">
    <location>
        <begin position="305"/>
        <end position="326"/>
    </location>
</feature>
<dbReference type="Proteomes" id="UP000001472">
    <property type="component" value="Chromosome"/>
</dbReference>
<dbReference type="Pfam" id="PF18878">
    <property type="entry name" value="PPE-PPW"/>
    <property type="match status" value="1"/>
</dbReference>
<evidence type="ECO:0000259" key="4">
    <source>
        <dbReference type="Pfam" id="PF18878"/>
    </source>
</evidence>
<protein>
    <submittedName>
        <fullName evidence="5">PPE family protein</fullName>
    </submittedName>
</protein>
<gene>
    <name evidence="5" type="primary">PPE47</name>
    <name evidence="5" type="ordered locus">BCG_3044c</name>
</gene>
<dbReference type="PANTHER" id="PTHR46766">
    <property type="entry name" value="GLUTAMINE-RICH PROTEIN 2"/>
    <property type="match status" value="1"/>
</dbReference>
<dbReference type="KEGG" id="mbb:BCG_3044c"/>
<sequence length="435" mass="42879">MTAPVWLASPPEVHSALLSAGPGPGSLQAAAAGWSALSAEYAAVAQELSAVVAAVGAGVWQGPSAELFVAAYVPYVAWLVQASADSAAAAGEHEAAAAGYVCALAEMPTLPELAANHLTHAVLVATNFFGINTIPIALNEADYVRMWVQAATVMSAYEAVVGAALVATPHTGPAPVIVKPGANEASNAVAAATITPFPFGELAKFLEMAAQAFTEVGELIMKSAEAWAVGFVELITGLVNFEPWLVLTGMIDMFFATVGFALGVFVLVPLLEFAVVLELAILSIGWIISNIFGAIPVLAGPLLGALAAAVVPGVAGVTGLAGLAAVPAVGAAAGAPAALVGSVAPVSGGVVSPQARLVSAVEPAPASTSVSVLASDRGAGALGFVGTAGKESVGQPAGLTVLADEFGDGAPVPMLPGSWGPDLVGVAGDGGLVSV</sequence>
<feature type="domain" description="PPE-PPW subfamily C-terminal" evidence="4">
    <location>
        <begin position="374"/>
        <end position="419"/>
    </location>
</feature>
<keyword evidence="2" id="KW-0812">Transmembrane</keyword>
<dbReference type="FunFam" id="1.20.1260.20:FF:000001">
    <property type="entry name" value="PPE family protein PPE41"/>
    <property type="match status" value="1"/>
</dbReference>
<reference evidence="5 6" key="1">
    <citation type="journal article" date="2007" name="Proc. Natl. Acad. Sci. U.S.A.">
        <title>Genome plasticity of BCG and impact on vaccine efficacy.</title>
        <authorList>
            <person name="Brosch R."/>
            <person name="Gordon S.V."/>
            <person name="Garnier T."/>
            <person name="Eiglmeier K."/>
            <person name="Frigui W."/>
            <person name="Valenti P."/>
            <person name="Dos Santos S."/>
            <person name="Duthoy S."/>
            <person name="Lacroix C."/>
            <person name="Garcia-Pelayo C."/>
            <person name="Inwald J.K."/>
            <person name="Golby P."/>
            <person name="Garcia J.N."/>
            <person name="Hewinson R.G."/>
            <person name="Behr M.A."/>
            <person name="Quail M.A."/>
            <person name="Churcher C."/>
            <person name="Barrell B.G."/>
            <person name="Parkhill J."/>
            <person name="Cole S.T."/>
        </authorList>
    </citation>
    <scope>NUCLEOTIDE SEQUENCE [LARGE SCALE GENOMIC DNA]</scope>
    <source>
        <strain evidence="6">BCG / Pasteur 1173P2</strain>
    </source>
</reference>
<feature type="transmembrane region" description="Helical" evidence="2">
    <location>
        <begin position="275"/>
        <end position="299"/>
    </location>
</feature>
<organism evidence="5 6">
    <name type="scientific">Mycobacterium bovis (strain BCG / Pasteur 1173P2)</name>
    <dbReference type="NCBI Taxonomy" id="410289"/>
    <lineage>
        <taxon>Bacteria</taxon>
        <taxon>Bacillati</taxon>
        <taxon>Actinomycetota</taxon>
        <taxon>Actinomycetes</taxon>
        <taxon>Mycobacteriales</taxon>
        <taxon>Mycobacteriaceae</taxon>
        <taxon>Mycobacterium</taxon>
        <taxon>Mycobacterium tuberculosis complex</taxon>
    </lineage>
</organism>
<evidence type="ECO:0000256" key="1">
    <source>
        <dbReference type="ARBA" id="ARBA00010652"/>
    </source>
</evidence>
<accession>A0A0H3MGW2</accession>
<dbReference type="InterPro" id="IPR038332">
    <property type="entry name" value="PPE_sf"/>
</dbReference>
<dbReference type="GO" id="GO:0052572">
    <property type="term" value="P:response to host immune response"/>
    <property type="evidence" value="ECO:0007669"/>
    <property type="project" value="TreeGrafter"/>
</dbReference>
<dbReference type="PANTHER" id="PTHR46766:SF1">
    <property type="entry name" value="GLUTAMINE-RICH PROTEIN 2"/>
    <property type="match status" value="1"/>
</dbReference>
<feature type="transmembrane region" description="Helical" evidence="2">
    <location>
        <begin position="244"/>
        <end position="268"/>
    </location>
</feature>
<keyword evidence="2" id="KW-0472">Membrane</keyword>
<dbReference type="HOGENOM" id="CLU_000243_5_0_11"/>
<dbReference type="RefSeq" id="WP_010950814.1">
    <property type="nucleotide sequence ID" value="NC_008769.1"/>
</dbReference>
<feature type="domain" description="PPE" evidence="3">
    <location>
        <begin position="6"/>
        <end position="168"/>
    </location>
</feature>
<dbReference type="Gene3D" id="1.20.1260.20">
    <property type="entry name" value="PPE superfamily"/>
    <property type="match status" value="1"/>
</dbReference>
<dbReference type="EMBL" id="AM408590">
    <property type="protein sequence ID" value="CAL73033.1"/>
    <property type="molecule type" value="Genomic_DNA"/>
</dbReference>